<accession>A0A975FZX4</accession>
<proteinExistence type="predicted"/>
<dbReference type="GO" id="GO:0005829">
    <property type="term" value="C:cytosol"/>
    <property type="evidence" value="ECO:0007669"/>
    <property type="project" value="TreeGrafter"/>
</dbReference>
<gene>
    <name evidence="1" type="ORF">KCG34_25015</name>
</gene>
<dbReference type="CDD" id="cd07516">
    <property type="entry name" value="HAD_Pase"/>
    <property type="match status" value="1"/>
</dbReference>
<dbReference type="InterPro" id="IPR036412">
    <property type="entry name" value="HAD-like_sf"/>
</dbReference>
<reference evidence="1" key="1">
    <citation type="submission" date="2021-04" db="EMBL/GenBank/DDBJ databases">
        <title>The complete genome sequence of Caulobacter sp. S6.</title>
        <authorList>
            <person name="Tang Y."/>
            <person name="Ouyang W."/>
            <person name="Liu Q."/>
            <person name="Huang B."/>
            <person name="Guo Z."/>
            <person name="Lei P."/>
        </authorList>
    </citation>
    <scope>NUCLEOTIDE SEQUENCE</scope>
    <source>
        <strain evidence="1">S6</strain>
    </source>
</reference>
<dbReference type="PANTHER" id="PTHR10000">
    <property type="entry name" value="PHOSPHOSERINE PHOSPHATASE"/>
    <property type="match status" value="1"/>
</dbReference>
<dbReference type="PANTHER" id="PTHR10000:SF8">
    <property type="entry name" value="HAD SUPERFAMILY HYDROLASE-LIKE, TYPE 3"/>
    <property type="match status" value="1"/>
</dbReference>
<protein>
    <submittedName>
        <fullName evidence="1">HAD family hydrolase</fullName>
    </submittedName>
</protein>
<sequence length="271" mass="28095">MAEARTDGIGLIATDLDGTLLRSDGTISERTRAAIRAAEAAGVPFVFVTGRPPRTMRAVAAEAGLTGLAICANGAILYDLAEEAVRRHDKLEADLAIALIEELRQAAPGLVFATEHGHALGYEPGFPEIFSDAMRHHPTRVDLVHRLCDADVTKLIAHHPEHDGDSLTALAEAVVGLRAFVTHSGGPYVEIGAAGVSKGSGVAALCEALGVRREAVAAFGDMPNDLPLLAFAGLGVAVANAHPQVLAAADEVTASNDEDGVARVIERLLGG</sequence>
<dbReference type="RefSeq" id="WP_211938302.1">
    <property type="nucleotide sequence ID" value="NZ_CP073078.1"/>
</dbReference>
<dbReference type="Proteomes" id="UP000676409">
    <property type="component" value="Chromosome"/>
</dbReference>
<dbReference type="AlphaFoldDB" id="A0A975FZX4"/>
<keyword evidence="1" id="KW-0378">Hydrolase</keyword>
<evidence type="ECO:0000313" key="1">
    <source>
        <dbReference type="EMBL" id="QUD88251.1"/>
    </source>
</evidence>
<dbReference type="InterPro" id="IPR006379">
    <property type="entry name" value="HAD-SF_hydro_IIB"/>
</dbReference>
<organism evidence="1 2">
    <name type="scientific">Phenylobacterium montanum</name>
    <dbReference type="NCBI Taxonomy" id="2823693"/>
    <lineage>
        <taxon>Bacteria</taxon>
        <taxon>Pseudomonadati</taxon>
        <taxon>Pseudomonadota</taxon>
        <taxon>Alphaproteobacteria</taxon>
        <taxon>Caulobacterales</taxon>
        <taxon>Caulobacteraceae</taxon>
        <taxon>Phenylobacterium</taxon>
    </lineage>
</organism>
<dbReference type="SUPFAM" id="SSF56784">
    <property type="entry name" value="HAD-like"/>
    <property type="match status" value="1"/>
</dbReference>
<name>A0A975FZX4_9CAUL</name>
<dbReference type="SFLD" id="SFLDS00003">
    <property type="entry name" value="Haloacid_Dehalogenase"/>
    <property type="match status" value="1"/>
</dbReference>
<dbReference type="NCBIfam" id="TIGR01484">
    <property type="entry name" value="HAD-SF-IIB"/>
    <property type="match status" value="1"/>
</dbReference>
<dbReference type="Gene3D" id="3.30.1240.10">
    <property type="match status" value="1"/>
</dbReference>
<keyword evidence="2" id="KW-1185">Reference proteome</keyword>
<dbReference type="InterPro" id="IPR000150">
    <property type="entry name" value="Cof"/>
</dbReference>
<dbReference type="GO" id="GO:0000287">
    <property type="term" value="F:magnesium ion binding"/>
    <property type="evidence" value="ECO:0007669"/>
    <property type="project" value="TreeGrafter"/>
</dbReference>
<dbReference type="SFLD" id="SFLDG01140">
    <property type="entry name" value="C2.B:_Phosphomannomutase_and_P"/>
    <property type="match status" value="1"/>
</dbReference>
<dbReference type="Gene3D" id="3.40.50.1000">
    <property type="entry name" value="HAD superfamily/HAD-like"/>
    <property type="match status" value="1"/>
</dbReference>
<dbReference type="GO" id="GO:0016791">
    <property type="term" value="F:phosphatase activity"/>
    <property type="evidence" value="ECO:0007669"/>
    <property type="project" value="TreeGrafter"/>
</dbReference>
<dbReference type="EMBL" id="CP073078">
    <property type="protein sequence ID" value="QUD88251.1"/>
    <property type="molecule type" value="Genomic_DNA"/>
</dbReference>
<dbReference type="KEGG" id="caul:KCG34_25015"/>
<evidence type="ECO:0000313" key="2">
    <source>
        <dbReference type="Proteomes" id="UP000676409"/>
    </source>
</evidence>
<dbReference type="InterPro" id="IPR023214">
    <property type="entry name" value="HAD_sf"/>
</dbReference>
<dbReference type="NCBIfam" id="TIGR00099">
    <property type="entry name" value="Cof-subfamily"/>
    <property type="match status" value="1"/>
</dbReference>
<dbReference type="Pfam" id="PF08282">
    <property type="entry name" value="Hydrolase_3"/>
    <property type="match status" value="1"/>
</dbReference>